<dbReference type="EMBL" id="CP011568">
    <property type="protein sequence ID" value="AKJ67163.1"/>
    <property type="molecule type" value="Genomic_DNA"/>
</dbReference>
<sequence length="197" mass="21437">MELILLRHPPPDVPAGVCYGQSDIGPDASRFEAIVADMSTRLDQAFARTGPAAPALSRIVSSPLKRCALAAERLAARHGLPLAYDERLAEMHFGAWEMQPWSTIARKDIDAWAAAPERYVAPGGESACDVARRVQAWRAQADGDVLVAVTHLGPIRLMAAQCLGLPILACQRWLLPFGGICQLRCHAQQAELIHWGE</sequence>
<dbReference type="InterPro" id="IPR029033">
    <property type="entry name" value="His_PPase_superfam"/>
</dbReference>
<dbReference type="KEGG" id="ptx:ABW99_01885"/>
<reference evidence="2" key="1">
    <citation type="submission" date="2015-06" db="EMBL/GenBank/DDBJ databases">
        <authorList>
            <person name="Lim Y.L."/>
            <person name="Ee R."/>
            <person name="Yong D."/>
            <person name="How K.Y."/>
            <person name="Yin W.F."/>
            <person name="Chan K.G."/>
        </authorList>
    </citation>
    <scope>NUCLEOTIDE SEQUENCE [LARGE SCALE GENOMIC DNA]</scope>
    <source>
        <strain evidence="2">DSM 25325</strain>
    </source>
</reference>
<dbReference type="Proteomes" id="UP000036700">
    <property type="component" value="Chromosome"/>
</dbReference>
<dbReference type="STRING" id="445709.ABW99_01885"/>
<evidence type="ECO:0000313" key="2">
    <source>
        <dbReference type="Proteomes" id="UP000036700"/>
    </source>
</evidence>
<dbReference type="SMART" id="SM00855">
    <property type="entry name" value="PGAM"/>
    <property type="match status" value="1"/>
</dbReference>
<evidence type="ECO:0008006" key="3">
    <source>
        <dbReference type="Google" id="ProtNLM"/>
    </source>
</evidence>
<organism evidence="1 2">
    <name type="scientific">Pandoraea thiooxydans</name>
    <dbReference type="NCBI Taxonomy" id="445709"/>
    <lineage>
        <taxon>Bacteria</taxon>
        <taxon>Pseudomonadati</taxon>
        <taxon>Pseudomonadota</taxon>
        <taxon>Betaproteobacteria</taxon>
        <taxon>Burkholderiales</taxon>
        <taxon>Burkholderiaceae</taxon>
        <taxon>Pandoraea</taxon>
    </lineage>
</organism>
<dbReference type="SUPFAM" id="SSF53254">
    <property type="entry name" value="Phosphoglycerate mutase-like"/>
    <property type="match status" value="1"/>
</dbReference>
<dbReference type="AlphaFoldDB" id="A0A0G3EJF4"/>
<name>A0A0G3EJF4_9BURK</name>
<evidence type="ECO:0000313" key="1">
    <source>
        <dbReference type="EMBL" id="AKJ67163.1"/>
    </source>
</evidence>
<dbReference type="OrthoDB" id="5296884at2"/>
<accession>A0A0G3EJF4</accession>
<protein>
    <recommendedName>
        <fullName evidence="3">Alpha-ribazole phosphatase</fullName>
    </recommendedName>
</protein>
<dbReference type="Pfam" id="PF00300">
    <property type="entry name" value="His_Phos_1"/>
    <property type="match status" value="1"/>
</dbReference>
<dbReference type="PATRIC" id="fig|445709.3.peg.409"/>
<dbReference type="RefSeq" id="WP_047212700.1">
    <property type="nucleotide sequence ID" value="NZ_CP011568.3"/>
</dbReference>
<dbReference type="Gene3D" id="3.40.50.1240">
    <property type="entry name" value="Phosphoglycerate mutase-like"/>
    <property type="match status" value="1"/>
</dbReference>
<gene>
    <name evidence="1" type="ORF">ABW99_01885</name>
</gene>
<dbReference type="InterPro" id="IPR013078">
    <property type="entry name" value="His_Pase_superF_clade-1"/>
</dbReference>
<proteinExistence type="predicted"/>
<keyword evidence="2" id="KW-1185">Reference proteome</keyword>